<gene>
    <name evidence="2" type="ORF">Pmani_031871</name>
</gene>
<accession>A0AAE1NU67</accession>
<evidence type="ECO:0000313" key="3">
    <source>
        <dbReference type="Proteomes" id="UP001292094"/>
    </source>
</evidence>
<proteinExistence type="predicted"/>
<dbReference type="Proteomes" id="UP001292094">
    <property type="component" value="Unassembled WGS sequence"/>
</dbReference>
<protein>
    <submittedName>
        <fullName evidence="2">Uncharacterized protein</fullName>
    </submittedName>
</protein>
<reference evidence="2" key="1">
    <citation type="submission" date="2023-11" db="EMBL/GenBank/DDBJ databases">
        <title>Genome assemblies of two species of porcelain crab, Petrolisthes cinctipes and Petrolisthes manimaculis (Anomura: Porcellanidae).</title>
        <authorList>
            <person name="Angst P."/>
        </authorList>
    </citation>
    <scope>NUCLEOTIDE SEQUENCE</scope>
    <source>
        <strain evidence="2">PB745_02</strain>
        <tissue evidence="2">Gill</tissue>
    </source>
</reference>
<comment type="caution">
    <text evidence="2">The sequence shown here is derived from an EMBL/GenBank/DDBJ whole genome shotgun (WGS) entry which is preliminary data.</text>
</comment>
<dbReference type="AlphaFoldDB" id="A0AAE1NU67"/>
<evidence type="ECO:0000256" key="1">
    <source>
        <dbReference type="SAM" id="MobiDB-lite"/>
    </source>
</evidence>
<evidence type="ECO:0000313" key="2">
    <source>
        <dbReference type="EMBL" id="KAK4295571.1"/>
    </source>
</evidence>
<keyword evidence="3" id="KW-1185">Reference proteome</keyword>
<sequence length="99" mass="10667">MDPNSFVPSTPRAPERAPSPYSLEPFEPRPATDFERQADDIIANFRARQGMPIEKKKLVGTSSMKGTSITSIKGQGGVTEAGGRMLCSCFTPELNLGGH</sequence>
<name>A0AAE1NU67_9EUCA</name>
<dbReference type="EMBL" id="JAWZYT010004050">
    <property type="protein sequence ID" value="KAK4295571.1"/>
    <property type="molecule type" value="Genomic_DNA"/>
</dbReference>
<feature type="region of interest" description="Disordered" evidence="1">
    <location>
        <begin position="1"/>
        <end position="32"/>
    </location>
</feature>
<organism evidence="2 3">
    <name type="scientific">Petrolisthes manimaculis</name>
    <dbReference type="NCBI Taxonomy" id="1843537"/>
    <lineage>
        <taxon>Eukaryota</taxon>
        <taxon>Metazoa</taxon>
        <taxon>Ecdysozoa</taxon>
        <taxon>Arthropoda</taxon>
        <taxon>Crustacea</taxon>
        <taxon>Multicrustacea</taxon>
        <taxon>Malacostraca</taxon>
        <taxon>Eumalacostraca</taxon>
        <taxon>Eucarida</taxon>
        <taxon>Decapoda</taxon>
        <taxon>Pleocyemata</taxon>
        <taxon>Anomura</taxon>
        <taxon>Galatheoidea</taxon>
        <taxon>Porcellanidae</taxon>
        <taxon>Petrolisthes</taxon>
    </lineage>
</organism>